<evidence type="ECO:0000256" key="4">
    <source>
        <dbReference type="PROSITE-ProRule" id="PRU00335"/>
    </source>
</evidence>
<dbReference type="Gene3D" id="1.10.357.10">
    <property type="entry name" value="Tetracycline Repressor, domain 2"/>
    <property type="match status" value="1"/>
</dbReference>
<dbReference type="Proteomes" id="UP000717534">
    <property type="component" value="Unassembled WGS sequence"/>
</dbReference>
<sequence>MALSEKSKKTQDHVLKTTRAILMANGFHNTTINDIIKATGVKKGNLYYHFSSKEEICLAV</sequence>
<evidence type="ECO:0000313" key="7">
    <source>
        <dbReference type="Proteomes" id="UP000717534"/>
    </source>
</evidence>
<keyword evidence="1" id="KW-0805">Transcription regulation</keyword>
<comment type="caution">
    <text evidence="6">The sequence shown here is derived from an EMBL/GenBank/DDBJ whole genome shotgun (WGS) entry which is preliminary data.</text>
</comment>
<dbReference type="PANTHER" id="PTHR47506">
    <property type="entry name" value="TRANSCRIPTIONAL REGULATORY PROTEIN"/>
    <property type="match status" value="1"/>
</dbReference>
<evidence type="ECO:0000256" key="3">
    <source>
        <dbReference type="ARBA" id="ARBA00023163"/>
    </source>
</evidence>
<organism evidence="6 7">
    <name type="scientific">Desulfotalea psychrophila</name>
    <dbReference type="NCBI Taxonomy" id="84980"/>
    <lineage>
        <taxon>Bacteria</taxon>
        <taxon>Pseudomonadati</taxon>
        <taxon>Thermodesulfobacteriota</taxon>
        <taxon>Desulfobulbia</taxon>
        <taxon>Desulfobulbales</taxon>
        <taxon>Desulfocapsaceae</taxon>
        <taxon>Desulfotalea</taxon>
    </lineage>
</organism>
<evidence type="ECO:0000259" key="5">
    <source>
        <dbReference type="PROSITE" id="PS50977"/>
    </source>
</evidence>
<dbReference type="Pfam" id="PF00440">
    <property type="entry name" value="TetR_N"/>
    <property type="match status" value="1"/>
</dbReference>
<dbReference type="PROSITE" id="PS50977">
    <property type="entry name" value="HTH_TETR_2"/>
    <property type="match status" value="1"/>
</dbReference>
<keyword evidence="3" id="KW-0804">Transcription</keyword>
<dbReference type="SUPFAM" id="SSF46689">
    <property type="entry name" value="Homeodomain-like"/>
    <property type="match status" value="1"/>
</dbReference>
<dbReference type="PANTHER" id="PTHR47506:SF3">
    <property type="entry name" value="HTH-TYPE TRANSCRIPTIONAL REGULATOR LMRA"/>
    <property type="match status" value="1"/>
</dbReference>
<evidence type="ECO:0000256" key="2">
    <source>
        <dbReference type="ARBA" id="ARBA00023125"/>
    </source>
</evidence>
<dbReference type="InterPro" id="IPR001647">
    <property type="entry name" value="HTH_TetR"/>
</dbReference>
<dbReference type="InterPro" id="IPR009057">
    <property type="entry name" value="Homeodomain-like_sf"/>
</dbReference>
<dbReference type="PRINTS" id="PR00455">
    <property type="entry name" value="HTHTETR"/>
</dbReference>
<feature type="domain" description="HTH tetR-type" evidence="5">
    <location>
        <begin position="8"/>
        <end position="60"/>
    </location>
</feature>
<dbReference type="EMBL" id="JAFITO010000106">
    <property type="protein sequence ID" value="MBN4068998.1"/>
    <property type="molecule type" value="Genomic_DNA"/>
</dbReference>
<name>A0ABS3AV75_9BACT</name>
<evidence type="ECO:0000256" key="1">
    <source>
        <dbReference type="ARBA" id="ARBA00023015"/>
    </source>
</evidence>
<keyword evidence="2 4" id="KW-0238">DNA-binding</keyword>
<reference evidence="6 7" key="1">
    <citation type="submission" date="2021-02" db="EMBL/GenBank/DDBJ databases">
        <title>Activity-based single-cell genomes from oceanic crustal fluid captures similar information to metagenomic and metatranscriptomic surveys with orders of magnitude less sampling.</title>
        <authorList>
            <person name="D'Angelo T.S."/>
            <person name="Orcutt B.N."/>
        </authorList>
    </citation>
    <scope>NUCLEOTIDE SEQUENCE [LARGE SCALE GENOMIC DNA]</scope>
    <source>
        <strain evidence="6">AH-315-G02</strain>
    </source>
</reference>
<feature type="non-terminal residue" evidence="6">
    <location>
        <position position="60"/>
    </location>
</feature>
<evidence type="ECO:0000313" key="6">
    <source>
        <dbReference type="EMBL" id="MBN4068998.1"/>
    </source>
</evidence>
<feature type="DNA-binding region" description="H-T-H motif" evidence="4">
    <location>
        <begin position="31"/>
        <end position="50"/>
    </location>
</feature>
<accession>A0ABS3AV75</accession>
<protein>
    <submittedName>
        <fullName evidence="6">TetR/AcrR family transcriptional regulator</fullName>
    </submittedName>
</protein>
<proteinExistence type="predicted"/>
<keyword evidence="7" id="KW-1185">Reference proteome</keyword>
<gene>
    <name evidence="6" type="ORF">JYU06_05705</name>
</gene>